<keyword evidence="7" id="KW-0472">Membrane</keyword>
<keyword evidence="9" id="KW-1185">Reference proteome</keyword>
<dbReference type="KEGG" id="psim:KR76_21495"/>
<dbReference type="GO" id="GO:0022857">
    <property type="term" value="F:transmembrane transporter activity"/>
    <property type="evidence" value="ECO:0007669"/>
    <property type="project" value="InterPro"/>
</dbReference>
<keyword evidence="4" id="KW-1003">Cell membrane</keyword>
<dbReference type="EMBL" id="CP009896">
    <property type="protein sequence ID" value="AIY18707.1"/>
    <property type="molecule type" value="Genomic_DNA"/>
</dbReference>
<dbReference type="AlphaFoldDB" id="A0A0A1DQ10"/>
<keyword evidence="6" id="KW-1133">Transmembrane helix</keyword>
<dbReference type="GeneID" id="96611361"/>
<organism evidence="8 9">
    <name type="scientific">Nocardioides simplex</name>
    <name type="common">Arthrobacter simplex</name>
    <dbReference type="NCBI Taxonomy" id="2045"/>
    <lineage>
        <taxon>Bacteria</taxon>
        <taxon>Bacillati</taxon>
        <taxon>Actinomycetota</taxon>
        <taxon>Actinomycetes</taxon>
        <taxon>Propionibacteriales</taxon>
        <taxon>Nocardioidaceae</taxon>
        <taxon>Pimelobacter</taxon>
    </lineage>
</organism>
<name>A0A0A1DQ10_NOCSI</name>
<evidence type="ECO:0000313" key="9">
    <source>
        <dbReference type="Proteomes" id="UP000030300"/>
    </source>
</evidence>
<dbReference type="SUPFAM" id="SSF81345">
    <property type="entry name" value="ABC transporter involved in vitamin B12 uptake, BtuC"/>
    <property type="match status" value="1"/>
</dbReference>
<gene>
    <name evidence="8" type="ORF">KR76_21495</name>
</gene>
<dbReference type="InterPro" id="IPR000522">
    <property type="entry name" value="ABC_transptr_permease_BtuC"/>
</dbReference>
<accession>A0A0A1DQ10</accession>
<dbReference type="InterPro" id="IPR037294">
    <property type="entry name" value="ABC_BtuC-like"/>
</dbReference>
<evidence type="ECO:0000313" key="8">
    <source>
        <dbReference type="EMBL" id="AIY18707.1"/>
    </source>
</evidence>
<comment type="similarity">
    <text evidence="2">Belongs to the binding-protein-dependent transport system permease family. FecCD subfamily.</text>
</comment>
<sequence>MTLRHPGPLVALVALGAALFGAVVWSLSIGKGDLPSGSVLPALLRYDDHDAAHIIVRQVRLPRTLLAILVGAALALAGALVQALTRNPLAEPGVLGVTFGASFAVVVATALGVAAGQGMQMVVATLGAALATAVVYAVGRADPLRLLLAGTAFSALVASLSLGIRLLDPDAFDDHRFWAVGSLAGRDQQPLTLPTIVVVVAVVVALVLVRPLSALEMGDDVAHGLGVRVGATRTGVLVVATVLAGVATAIAGPIAFAGLIVPHLVRRFAHGSVGWLIVLSLAGGPVLLVAADTVGRLVLPVGDAPVAIVTGVLGGPLLAWVVRRQGAEAAS</sequence>
<evidence type="ECO:0000256" key="7">
    <source>
        <dbReference type="ARBA" id="ARBA00023136"/>
    </source>
</evidence>
<dbReference type="RefSeq" id="WP_038681209.1">
    <property type="nucleotide sequence ID" value="NZ_BJMC01000011.1"/>
</dbReference>
<evidence type="ECO:0000256" key="6">
    <source>
        <dbReference type="ARBA" id="ARBA00022989"/>
    </source>
</evidence>
<keyword evidence="5" id="KW-0812">Transmembrane</keyword>
<dbReference type="Gene3D" id="1.10.3470.10">
    <property type="entry name" value="ABC transporter involved in vitamin B12 uptake, BtuC"/>
    <property type="match status" value="1"/>
</dbReference>
<dbReference type="GO" id="GO:0005886">
    <property type="term" value="C:plasma membrane"/>
    <property type="evidence" value="ECO:0007669"/>
    <property type="project" value="UniProtKB-SubCell"/>
</dbReference>
<reference evidence="8 9" key="1">
    <citation type="journal article" date="2015" name="Genome Announc.">
        <title>Complete Genome Sequence of Steroid-Transforming Nocardioides simplex VKM Ac-2033D.</title>
        <authorList>
            <person name="Shtratnikova V.Y."/>
            <person name="Schelkunov M.I."/>
            <person name="Pekov Y.A."/>
            <person name="Fokina V.V."/>
            <person name="Logacheva M.D."/>
            <person name="Sokolov S.L."/>
            <person name="Bragin E.Y."/>
            <person name="Ashapkin V.V."/>
            <person name="Donova M.V."/>
        </authorList>
    </citation>
    <scope>NUCLEOTIDE SEQUENCE [LARGE SCALE GENOMIC DNA]</scope>
    <source>
        <strain evidence="8 9">VKM Ac-2033D</strain>
    </source>
</reference>
<proteinExistence type="inferred from homology"/>
<dbReference type="CDD" id="cd06550">
    <property type="entry name" value="TM_ABC_iron-siderophores_like"/>
    <property type="match status" value="1"/>
</dbReference>
<evidence type="ECO:0000256" key="4">
    <source>
        <dbReference type="ARBA" id="ARBA00022475"/>
    </source>
</evidence>
<dbReference type="Proteomes" id="UP000030300">
    <property type="component" value="Chromosome"/>
</dbReference>
<dbReference type="PANTHER" id="PTHR30472:SF1">
    <property type="entry name" value="FE(3+) DICITRATE TRANSPORT SYSTEM PERMEASE PROTEIN FECC-RELATED"/>
    <property type="match status" value="1"/>
</dbReference>
<dbReference type="STRING" id="2045.KR76_21495"/>
<dbReference type="HOGENOM" id="CLU_013016_1_0_11"/>
<protein>
    <submittedName>
        <fullName evidence="8">ABC-type Fe3+-siderophore transport system, permease component</fullName>
    </submittedName>
</protein>
<evidence type="ECO:0000256" key="1">
    <source>
        <dbReference type="ARBA" id="ARBA00004651"/>
    </source>
</evidence>
<comment type="subcellular location">
    <subcellularLocation>
        <location evidence="1">Cell membrane</location>
        <topology evidence="1">Multi-pass membrane protein</topology>
    </subcellularLocation>
</comment>
<dbReference type="Pfam" id="PF01032">
    <property type="entry name" value="FecCD"/>
    <property type="match status" value="1"/>
</dbReference>
<evidence type="ECO:0000256" key="2">
    <source>
        <dbReference type="ARBA" id="ARBA00007935"/>
    </source>
</evidence>
<dbReference type="eggNOG" id="COG0609">
    <property type="taxonomic scope" value="Bacteria"/>
</dbReference>
<dbReference type="PANTHER" id="PTHR30472">
    <property type="entry name" value="FERRIC ENTEROBACTIN TRANSPORT SYSTEM PERMEASE PROTEIN"/>
    <property type="match status" value="1"/>
</dbReference>
<evidence type="ECO:0000256" key="3">
    <source>
        <dbReference type="ARBA" id="ARBA00022448"/>
    </source>
</evidence>
<evidence type="ECO:0000256" key="5">
    <source>
        <dbReference type="ARBA" id="ARBA00022692"/>
    </source>
</evidence>
<keyword evidence="3" id="KW-0813">Transport</keyword>
<dbReference type="GO" id="GO:0033214">
    <property type="term" value="P:siderophore-iron import into cell"/>
    <property type="evidence" value="ECO:0007669"/>
    <property type="project" value="TreeGrafter"/>
</dbReference>